<comment type="caution">
    <text evidence="2">The sequence shown here is derived from an EMBL/GenBank/DDBJ whole genome shotgun (WGS) entry which is preliminary data.</text>
</comment>
<dbReference type="EMBL" id="JAUSRF010000022">
    <property type="protein sequence ID" value="MDP9840057.1"/>
    <property type="molecule type" value="Genomic_DNA"/>
</dbReference>
<dbReference type="RefSeq" id="WP_306839306.1">
    <property type="nucleotide sequence ID" value="NZ_JAUSRF010000022.1"/>
</dbReference>
<reference evidence="2 3" key="1">
    <citation type="submission" date="2023-07" db="EMBL/GenBank/DDBJ databases">
        <title>Sorghum-associated microbial communities from plants grown in Nebraska, USA.</title>
        <authorList>
            <person name="Schachtman D."/>
        </authorList>
    </citation>
    <scope>NUCLEOTIDE SEQUENCE [LARGE SCALE GENOMIC DNA]</scope>
    <source>
        <strain evidence="2 3">DS1307</strain>
    </source>
</reference>
<proteinExistence type="predicted"/>
<gene>
    <name evidence="2" type="ORF">J2T09_004837</name>
</gene>
<name>A0ABT9Q006_9HYPH</name>
<evidence type="ECO:0000256" key="1">
    <source>
        <dbReference type="SAM" id="MobiDB-lite"/>
    </source>
</evidence>
<accession>A0ABT9Q006</accession>
<evidence type="ECO:0000313" key="3">
    <source>
        <dbReference type="Proteomes" id="UP001241472"/>
    </source>
</evidence>
<dbReference type="Proteomes" id="UP001241472">
    <property type="component" value="Unassembled WGS sequence"/>
</dbReference>
<evidence type="ECO:0000313" key="2">
    <source>
        <dbReference type="EMBL" id="MDP9840057.1"/>
    </source>
</evidence>
<organism evidence="2 3">
    <name type="scientific">Neorhizobium huautlense</name>
    <dbReference type="NCBI Taxonomy" id="67774"/>
    <lineage>
        <taxon>Bacteria</taxon>
        <taxon>Pseudomonadati</taxon>
        <taxon>Pseudomonadota</taxon>
        <taxon>Alphaproteobacteria</taxon>
        <taxon>Hyphomicrobiales</taxon>
        <taxon>Rhizobiaceae</taxon>
        <taxon>Rhizobium/Agrobacterium group</taxon>
        <taxon>Neorhizobium</taxon>
    </lineage>
</organism>
<keyword evidence="3" id="KW-1185">Reference proteome</keyword>
<feature type="region of interest" description="Disordered" evidence="1">
    <location>
        <begin position="1"/>
        <end position="24"/>
    </location>
</feature>
<protein>
    <submittedName>
        <fullName evidence="2">Uncharacterized protein</fullName>
    </submittedName>
</protein>
<sequence length="175" mass="19043">MVSAAKTARNAETLVPEQPDVTESNPATIDRAEQMNWHRVRLDAESSHGRHMHGATDFIAELVRAANRVERLPDATRACLLDISYETIRDMREEIGLPSVGYGQDIAIDMMTMARAIPVFSDAEVASALLEAAAEIRSLHIAGCEQRSSPGMAAFNRGHATAFKGRAHMPPLPPA</sequence>